<accession>A0A5B8C1Q2</accession>
<dbReference type="AlphaFoldDB" id="A0A5B8C1Q2"/>
<reference evidence="1 2" key="1">
    <citation type="submission" date="2019-05" db="EMBL/GenBank/DDBJ databases">
        <title>Georgenia *** sp. nov., and Georgenia *** sp. nov., isolated from the intestinal contents of plateau pika (Ochotona curzoniae) in the Qinghai-Tibet plateau of China.</title>
        <authorList>
            <person name="Tian Z."/>
        </authorList>
    </citation>
    <scope>NUCLEOTIDE SEQUENCE [LARGE SCALE GENOMIC DNA]</scope>
    <source>
        <strain evidence="1 2">Z443</strain>
    </source>
</reference>
<proteinExistence type="predicted"/>
<gene>
    <name evidence="1" type="ORF">FE374_04505</name>
</gene>
<dbReference type="Proteomes" id="UP000314616">
    <property type="component" value="Chromosome"/>
</dbReference>
<name>A0A5B8C1Q2_9MICO</name>
<dbReference type="EMBL" id="CP040915">
    <property type="protein sequence ID" value="QDC23990.1"/>
    <property type="molecule type" value="Genomic_DNA"/>
</dbReference>
<sequence>MGSDRRPDSSQLIVYVDHSDIHQGRSAELKDGIRRLVDAIEGLEPQLIAYGFHLDEEAGHMTVTAVHPDSASLEFHMEVGREEFRKLGDMITLREIQVYGSINARAHAMLVEKTEMLGGSLRVIERFAGFARPPHSSA</sequence>
<dbReference type="KEGG" id="gyu:FE374_04505"/>
<organism evidence="1 2">
    <name type="scientific">Georgenia yuyongxinii</name>
    <dbReference type="NCBI Taxonomy" id="2589797"/>
    <lineage>
        <taxon>Bacteria</taxon>
        <taxon>Bacillati</taxon>
        <taxon>Actinomycetota</taxon>
        <taxon>Actinomycetes</taxon>
        <taxon>Micrococcales</taxon>
        <taxon>Bogoriellaceae</taxon>
        <taxon>Georgenia</taxon>
    </lineage>
</organism>
<dbReference type="RefSeq" id="WP_139927434.1">
    <property type="nucleotide sequence ID" value="NZ_CP040915.1"/>
</dbReference>
<evidence type="ECO:0000313" key="1">
    <source>
        <dbReference type="EMBL" id="QDC23990.1"/>
    </source>
</evidence>
<evidence type="ECO:0000313" key="2">
    <source>
        <dbReference type="Proteomes" id="UP000314616"/>
    </source>
</evidence>
<dbReference type="OrthoDB" id="3697691at2"/>
<protein>
    <submittedName>
        <fullName evidence="1">Uncharacterized protein</fullName>
    </submittedName>
</protein>